<evidence type="ECO:0000313" key="1">
    <source>
        <dbReference type="EMBL" id="GIY99117.1"/>
    </source>
</evidence>
<accession>A0AAV4XVU6</accession>
<dbReference type="AlphaFoldDB" id="A0AAV4XVU6"/>
<gene>
    <name evidence="1" type="ORF">CEXT_88821</name>
</gene>
<sequence length="74" mass="8520">MVGAGRATRYYFCGAKLAQITNGKKKAPEGTWPLLNDHFLERRCVRQMMMAFNHRLWEKLSFLGDPCCVVGERN</sequence>
<organism evidence="1 2">
    <name type="scientific">Caerostris extrusa</name>
    <name type="common">Bark spider</name>
    <name type="synonym">Caerostris bankana</name>
    <dbReference type="NCBI Taxonomy" id="172846"/>
    <lineage>
        <taxon>Eukaryota</taxon>
        <taxon>Metazoa</taxon>
        <taxon>Ecdysozoa</taxon>
        <taxon>Arthropoda</taxon>
        <taxon>Chelicerata</taxon>
        <taxon>Arachnida</taxon>
        <taxon>Araneae</taxon>
        <taxon>Araneomorphae</taxon>
        <taxon>Entelegynae</taxon>
        <taxon>Araneoidea</taxon>
        <taxon>Araneidae</taxon>
        <taxon>Caerostris</taxon>
    </lineage>
</organism>
<keyword evidence="2" id="KW-1185">Reference proteome</keyword>
<reference evidence="1 2" key="1">
    <citation type="submission" date="2021-06" db="EMBL/GenBank/DDBJ databases">
        <title>Caerostris extrusa draft genome.</title>
        <authorList>
            <person name="Kono N."/>
            <person name="Arakawa K."/>
        </authorList>
    </citation>
    <scope>NUCLEOTIDE SEQUENCE [LARGE SCALE GENOMIC DNA]</scope>
</reference>
<comment type="caution">
    <text evidence="1">The sequence shown here is derived from an EMBL/GenBank/DDBJ whole genome shotgun (WGS) entry which is preliminary data.</text>
</comment>
<dbReference type="Proteomes" id="UP001054945">
    <property type="component" value="Unassembled WGS sequence"/>
</dbReference>
<name>A0AAV4XVU6_CAEEX</name>
<protein>
    <submittedName>
        <fullName evidence="1">Uncharacterized protein</fullName>
    </submittedName>
</protein>
<proteinExistence type="predicted"/>
<dbReference type="EMBL" id="BPLR01001007">
    <property type="protein sequence ID" value="GIY99117.1"/>
    <property type="molecule type" value="Genomic_DNA"/>
</dbReference>
<evidence type="ECO:0000313" key="2">
    <source>
        <dbReference type="Proteomes" id="UP001054945"/>
    </source>
</evidence>